<evidence type="ECO:0000256" key="1">
    <source>
        <dbReference type="SAM" id="SignalP"/>
    </source>
</evidence>
<organism evidence="2 3">
    <name type="scientific">Saitozyma podzolica</name>
    <dbReference type="NCBI Taxonomy" id="1890683"/>
    <lineage>
        <taxon>Eukaryota</taxon>
        <taxon>Fungi</taxon>
        <taxon>Dikarya</taxon>
        <taxon>Basidiomycota</taxon>
        <taxon>Agaricomycotina</taxon>
        <taxon>Tremellomycetes</taxon>
        <taxon>Tremellales</taxon>
        <taxon>Trimorphomycetaceae</taxon>
        <taxon>Saitozyma</taxon>
    </lineage>
</organism>
<dbReference type="Proteomes" id="UP000279259">
    <property type="component" value="Unassembled WGS sequence"/>
</dbReference>
<proteinExistence type="predicted"/>
<evidence type="ECO:0000313" key="3">
    <source>
        <dbReference type="Proteomes" id="UP000279259"/>
    </source>
</evidence>
<dbReference type="OrthoDB" id="4584900at2759"/>
<protein>
    <submittedName>
        <fullName evidence="2">Uncharacterized protein</fullName>
    </submittedName>
</protein>
<comment type="caution">
    <text evidence="2">The sequence shown here is derived from an EMBL/GenBank/DDBJ whole genome shotgun (WGS) entry which is preliminary data.</text>
</comment>
<feature type="signal peptide" evidence="1">
    <location>
        <begin position="1"/>
        <end position="16"/>
    </location>
</feature>
<dbReference type="STRING" id="1890683.A0A427YJC0"/>
<keyword evidence="1" id="KW-0732">Signal</keyword>
<reference evidence="2 3" key="1">
    <citation type="submission" date="2018-11" db="EMBL/GenBank/DDBJ databases">
        <title>Genome sequence of Saitozyma podzolica DSM 27192.</title>
        <authorList>
            <person name="Aliyu H."/>
            <person name="Gorte O."/>
            <person name="Ochsenreither K."/>
        </authorList>
    </citation>
    <scope>NUCLEOTIDE SEQUENCE [LARGE SCALE GENOMIC DNA]</scope>
    <source>
        <strain evidence="2 3">DSM 27192</strain>
    </source>
</reference>
<dbReference type="AlphaFoldDB" id="A0A427YJC0"/>
<keyword evidence="3" id="KW-1185">Reference proteome</keyword>
<feature type="chain" id="PRO_5019218695" evidence="1">
    <location>
        <begin position="17"/>
        <end position="281"/>
    </location>
</feature>
<evidence type="ECO:0000313" key="2">
    <source>
        <dbReference type="EMBL" id="RSH91169.1"/>
    </source>
</evidence>
<accession>A0A427YJC0</accession>
<gene>
    <name evidence="2" type="ORF">EHS25_009468</name>
</gene>
<sequence>MRLVALLLLACSSSLALTLRGKHLARDSGIVPSVPANLGFVSQCDDNDLLPGQTVSKDGDHPSDLSHTEIGARLPIILFQGYIRANYQSTNAFRGYLSSHLHNGLYGTWTQNISQALLVSYTSVTAVASQKNFQIRVGADDFPFLCAIEGPASTSPDLSTGSTNYDFLGGCSTDVPVGPAAPSENTYSTQPNKPKELAETAIWSIDANQKITVQWVNTSPKLSSTRPSLGSYSLILGDPKAFAHKYPFPEISINPLPLHFVPLHFTPSPSATDSLPVEATA</sequence>
<name>A0A427YJC0_9TREE</name>
<dbReference type="EMBL" id="RSCD01000008">
    <property type="protein sequence ID" value="RSH91169.1"/>
    <property type="molecule type" value="Genomic_DNA"/>
</dbReference>